<keyword evidence="4 9" id="KW-0378">Hydrolase</keyword>
<dbReference type="Gene3D" id="2.40.10.10">
    <property type="entry name" value="Trypsin-like serine proteases"/>
    <property type="match status" value="1"/>
</dbReference>
<dbReference type="AlphaFoldDB" id="H3C511"/>
<evidence type="ECO:0000256" key="5">
    <source>
        <dbReference type="ARBA" id="ARBA00022825"/>
    </source>
</evidence>
<evidence type="ECO:0000256" key="2">
    <source>
        <dbReference type="ARBA" id="ARBA00022670"/>
    </source>
</evidence>
<dbReference type="CDD" id="cd00190">
    <property type="entry name" value="Tryp_SPc"/>
    <property type="match status" value="1"/>
</dbReference>
<reference evidence="11" key="3">
    <citation type="submission" date="2025-09" db="UniProtKB">
        <authorList>
            <consortium name="Ensembl"/>
        </authorList>
    </citation>
    <scope>IDENTIFICATION</scope>
</reference>
<dbReference type="SUPFAM" id="SSF50494">
    <property type="entry name" value="Trypsin-like serine proteases"/>
    <property type="match status" value="1"/>
</dbReference>
<proteinExistence type="predicted"/>
<evidence type="ECO:0000256" key="9">
    <source>
        <dbReference type="RuleBase" id="RU363034"/>
    </source>
</evidence>
<evidence type="ECO:0000313" key="11">
    <source>
        <dbReference type="Ensembl" id="ENSTNIP00000003330.1"/>
    </source>
</evidence>
<dbReference type="GeneTree" id="ENSGT01050000244971"/>
<dbReference type="Ensembl" id="ENSTNIT00000001694.1">
    <property type="protein sequence ID" value="ENSTNIP00000003330.1"/>
    <property type="gene ID" value="ENSTNIG00000012421.1"/>
</dbReference>
<evidence type="ECO:0000256" key="6">
    <source>
        <dbReference type="ARBA" id="ARBA00023157"/>
    </source>
</evidence>
<dbReference type="PROSITE" id="PS00135">
    <property type="entry name" value="TRYPSIN_SER"/>
    <property type="match status" value="1"/>
</dbReference>
<keyword evidence="5 9" id="KW-0720">Serine protease</keyword>
<dbReference type="InParanoid" id="H3C511"/>
<dbReference type="InterPro" id="IPR050127">
    <property type="entry name" value="Serine_Proteases_S1"/>
</dbReference>
<feature type="domain" description="Peptidase S1" evidence="10">
    <location>
        <begin position="24"/>
        <end position="252"/>
    </location>
</feature>
<dbReference type="STRING" id="99883.ENSTNIP00000003330"/>
<dbReference type="PANTHER" id="PTHR24264:SF20">
    <property type="entry name" value="TRYPSIN-LIKE"/>
    <property type="match status" value="1"/>
</dbReference>
<keyword evidence="3" id="KW-0732">Signal</keyword>
<comment type="subcellular location">
    <subcellularLocation>
        <location evidence="1">Secreted</location>
        <location evidence="1">Extracellular space</location>
    </subcellularLocation>
</comment>
<keyword evidence="6" id="KW-1015">Disulfide bond</keyword>
<evidence type="ECO:0000256" key="4">
    <source>
        <dbReference type="ARBA" id="ARBA00022801"/>
    </source>
</evidence>
<dbReference type="FunCoup" id="H3C511">
    <property type="interactions" value="1"/>
</dbReference>
<evidence type="ECO:0000256" key="8">
    <source>
        <dbReference type="ARBA" id="ARBA00038868"/>
    </source>
</evidence>
<keyword evidence="12" id="KW-1185">Reference proteome</keyword>
<dbReference type="InterPro" id="IPR033116">
    <property type="entry name" value="TRYPSIN_SER"/>
</dbReference>
<keyword evidence="2 9" id="KW-0645">Protease</keyword>
<evidence type="ECO:0000313" key="12">
    <source>
        <dbReference type="Proteomes" id="UP000007303"/>
    </source>
</evidence>
<organism evidence="11 12">
    <name type="scientific">Tetraodon nigroviridis</name>
    <name type="common">Spotted green pufferfish</name>
    <name type="synonym">Chelonodon nigroviridis</name>
    <dbReference type="NCBI Taxonomy" id="99883"/>
    <lineage>
        <taxon>Eukaryota</taxon>
        <taxon>Metazoa</taxon>
        <taxon>Chordata</taxon>
        <taxon>Craniata</taxon>
        <taxon>Vertebrata</taxon>
        <taxon>Euteleostomi</taxon>
        <taxon>Actinopterygii</taxon>
        <taxon>Neopterygii</taxon>
        <taxon>Teleostei</taxon>
        <taxon>Neoteleostei</taxon>
        <taxon>Acanthomorphata</taxon>
        <taxon>Eupercaria</taxon>
        <taxon>Tetraodontiformes</taxon>
        <taxon>Tetradontoidea</taxon>
        <taxon>Tetraodontidae</taxon>
        <taxon>Tetraodon</taxon>
    </lineage>
</organism>
<comment type="catalytic activity">
    <reaction evidence="7">
        <text>Preferential cleavage: Arg-|-Xaa, Lys-|-Xaa.</text>
        <dbReference type="EC" id="3.4.21.4"/>
    </reaction>
</comment>
<protein>
    <recommendedName>
        <fullName evidence="8">trypsin</fullName>
        <ecNumber evidence="8">3.4.21.4</ecNumber>
    </recommendedName>
</protein>
<dbReference type="PANTHER" id="PTHR24264">
    <property type="entry name" value="TRYPSIN-RELATED"/>
    <property type="match status" value="1"/>
</dbReference>
<reference evidence="11" key="2">
    <citation type="submission" date="2025-08" db="UniProtKB">
        <authorList>
            <consortium name="Ensembl"/>
        </authorList>
    </citation>
    <scope>IDENTIFICATION</scope>
</reference>
<dbReference type="HOGENOM" id="CLU_006842_7_0_1"/>
<reference evidence="12" key="1">
    <citation type="journal article" date="2004" name="Nature">
        <title>Genome duplication in the teleost fish Tetraodon nigroviridis reveals the early vertebrate proto-karyotype.</title>
        <authorList>
            <person name="Jaillon O."/>
            <person name="Aury J.-M."/>
            <person name="Brunet F."/>
            <person name="Petit J.-L."/>
            <person name="Stange-Thomann N."/>
            <person name="Mauceli E."/>
            <person name="Bouneau L."/>
            <person name="Fischer C."/>
            <person name="Ozouf-Costaz C."/>
            <person name="Bernot A."/>
            <person name="Nicaud S."/>
            <person name="Jaffe D."/>
            <person name="Fisher S."/>
            <person name="Lutfalla G."/>
            <person name="Dossat C."/>
            <person name="Segurens B."/>
            <person name="Dasilva C."/>
            <person name="Salanoubat M."/>
            <person name="Levy M."/>
            <person name="Boudet N."/>
            <person name="Castellano S."/>
            <person name="Anthouard V."/>
            <person name="Jubin C."/>
            <person name="Castelli V."/>
            <person name="Katinka M."/>
            <person name="Vacherie B."/>
            <person name="Biemont C."/>
            <person name="Skalli Z."/>
            <person name="Cattolico L."/>
            <person name="Poulain J."/>
            <person name="De Berardinis V."/>
            <person name="Cruaud C."/>
            <person name="Duprat S."/>
            <person name="Brottier P."/>
            <person name="Coutanceau J.-P."/>
            <person name="Gouzy J."/>
            <person name="Parra G."/>
            <person name="Lardier G."/>
            <person name="Chapple C."/>
            <person name="McKernan K.J."/>
            <person name="McEwan P."/>
            <person name="Bosak S."/>
            <person name="Kellis M."/>
            <person name="Volff J.-N."/>
            <person name="Guigo R."/>
            <person name="Zody M.C."/>
            <person name="Mesirov J."/>
            <person name="Lindblad-Toh K."/>
            <person name="Birren B."/>
            <person name="Nusbaum C."/>
            <person name="Kahn D."/>
            <person name="Robinson-Rechavi M."/>
            <person name="Laudet V."/>
            <person name="Schachter V."/>
            <person name="Quetier F."/>
            <person name="Saurin W."/>
            <person name="Scarpelli C."/>
            <person name="Wincker P."/>
            <person name="Lander E.S."/>
            <person name="Weissenbach J."/>
            <person name="Roest Crollius H."/>
        </authorList>
    </citation>
    <scope>NUCLEOTIDE SEQUENCE [LARGE SCALE GENOMIC DNA]</scope>
</reference>
<dbReference type="GO" id="GO:0005615">
    <property type="term" value="C:extracellular space"/>
    <property type="evidence" value="ECO:0007669"/>
    <property type="project" value="TreeGrafter"/>
</dbReference>
<dbReference type="GO" id="GO:0006508">
    <property type="term" value="P:proteolysis"/>
    <property type="evidence" value="ECO:0007669"/>
    <property type="project" value="UniProtKB-KW"/>
</dbReference>
<evidence type="ECO:0000256" key="3">
    <source>
        <dbReference type="ARBA" id="ARBA00022729"/>
    </source>
</evidence>
<sequence length="261" mass="28215">RESGIGRWLIGAQASDPESGQERIVGGYAPVPHSIKYIVSIQTTQRQHICGGSLINKYWVVTAAHCNVGLNQMMVVAGDYSLAIYEGTEQEILPQMLVPHPQYNTTTNNNDIMLIKLKAPVFLNSYVSIALLPRQDASVAEGRMCRVSGWGYTSPSTGEIPSTLRTVTLPVVSTQVCNSSASYNGSITENMICAGYGTGGKDACKGDSGGPLVCEGRVYGLVSWGEGCADPSFPGVYTAVSRYRRWIDDTIFSYYSGCRDD</sequence>
<dbReference type="InterPro" id="IPR009003">
    <property type="entry name" value="Peptidase_S1_PA"/>
</dbReference>
<dbReference type="InterPro" id="IPR043504">
    <property type="entry name" value="Peptidase_S1_PA_chymotrypsin"/>
</dbReference>
<dbReference type="InterPro" id="IPR001254">
    <property type="entry name" value="Trypsin_dom"/>
</dbReference>
<dbReference type="OMA" id="FLINKFW"/>
<evidence type="ECO:0000256" key="1">
    <source>
        <dbReference type="ARBA" id="ARBA00004239"/>
    </source>
</evidence>
<dbReference type="PROSITE" id="PS00134">
    <property type="entry name" value="TRYPSIN_HIS"/>
    <property type="match status" value="1"/>
</dbReference>
<dbReference type="FunFam" id="2.40.10.10:FF:000120">
    <property type="entry name" value="Putative serine protease"/>
    <property type="match status" value="1"/>
</dbReference>
<dbReference type="SMART" id="SM00020">
    <property type="entry name" value="Tryp_SPc"/>
    <property type="match status" value="1"/>
</dbReference>
<name>H3C511_TETNG</name>
<dbReference type="InterPro" id="IPR001314">
    <property type="entry name" value="Peptidase_S1A"/>
</dbReference>
<dbReference type="InterPro" id="IPR018114">
    <property type="entry name" value="TRYPSIN_HIS"/>
</dbReference>
<dbReference type="PRINTS" id="PR00722">
    <property type="entry name" value="CHYMOTRYPSIN"/>
</dbReference>
<evidence type="ECO:0000259" key="10">
    <source>
        <dbReference type="PROSITE" id="PS50240"/>
    </source>
</evidence>
<dbReference type="PROSITE" id="PS50240">
    <property type="entry name" value="TRYPSIN_DOM"/>
    <property type="match status" value="1"/>
</dbReference>
<dbReference type="Pfam" id="PF00089">
    <property type="entry name" value="Trypsin"/>
    <property type="match status" value="1"/>
</dbReference>
<dbReference type="Proteomes" id="UP000007303">
    <property type="component" value="Unassembled WGS sequence"/>
</dbReference>
<dbReference type="EC" id="3.4.21.4" evidence="8"/>
<evidence type="ECO:0000256" key="7">
    <source>
        <dbReference type="ARBA" id="ARBA00036320"/>
    </source>
</evidence>
<accession>H3C511</accession>
<dbReference type="GO" id="GO:0004252">
    <property type="term" value="F:serine-type endopeptidase activity"/>
    <property type="evidence" value="ECO:0007669"/>
    <property type="project" value="UniProtKB-EC"/>
</dbReference>